<proteinExistence type="predicted"/>
<sequence>MMKRKIYILLFSLVSLLSCDKKVEVERGTGNELSDIFANIEGSGPDRLFEPRYSNDTIYFDIPYYYPVDSDFETDLSKIILRASIPSDAFVSMKFGDPIDLRRPLNFSVISGVGVEKKYIINAKKVGDTHILDAKISFEQDGIVQTVEAVLVNDELRFFIDPEIDMSKTIITFSINRHASSSIKSGTTLNLNENQLITVSAPGDVHKTYTIRVMEPVKLPYGFGVNRPMWLKLGADLGFTGANETAIAISGDYLVVTKTGTVGNSQYRVFDRFTGEYIRDMYMPFTAGSGAFSQSNQLVADAKGNLLSINRAAYGQTIHIYKYDDPFDENPELLINTTNVNDLLPTTADRSTGRRLNIAGDLNGNAVITTSASVTKSFYCWEIKNGMLTSKIPTLITIEGTTGNHHGYVPEVQYINPIITSNYLLGYQSDFSYINGTTNKQINAVSLSNRGNTTFMNALAIGTFNHATYAFLGRYFSNYDLNRMGLSMFDITDPQMLSIETSSSQYPSFNVFNSETLISTVATSGTGDIAIGYSDDGDRMQVYMLHTGYGIWAHEFTVYSAN</sequence>
<protein>
    <submittedName>
        <fullName evidence="2">DUF5018 domain-containing protein</fullName>
    </submittedName>
</protein>
<feature type="domain" description="DUF5018" evidence="1">
    <location>
        <begin position="54"/>
        <end position="361"/>
    </location>
</feature>
<organism evidence="2 3">
    <name type="scientific">Sphingobacterium chuzhouense</name>
    <dbReference type="NCBI Taxonomy" id="1742264"/>
    <lineage>
        <taxon>Bacteria</taxon>
        <taxon>Pseudomonadati</taxon>
        <taxon>Bacteroidota</taxon>
        <taxon>Sphingobacteriia</taxon>
        <taxon>Sphingobacteriales</taxon>
        <taxon>Sphingobacteriaceae</taxon>
        <taxon>Sphingobacterium</taxon>
    </lineage>
</organism>
<dbReference type="Proteomes" id="UP000651112">
    <property type="component" value="Unassembled WGS sequence"/>
</dbReference>
<name>A0ABR7XUQ9_9SPHI</name>
<evidence type="ECO:0000259" key="1">
    <source>
        <dbReference type="Pfam" id="PF16410"/>
    </source>
</evidence>
<dbReference type="PROSITE" id="PS51257">
    <property type="entry name" value="PROKAR_LIPOPROTEIN"/>
    <property type="match status" value="1"/>
</dbReference>
<comment type="caution">
    <text evidence="2">The sequence shown here is derived from an EMBL/GenBank/DDBJ whole genome shotgun (WGS) entry which is preliminary data.</text>
</comment>
<evidence type="ECO:0000313" key="3">
    <source>
        <dbReference type="Proteomes" id="UP000651112"/>
    </source>
</evidence>
<reference evidence="2 3" key="1">
    <citation type="submission" date="2020-08" db="EMBL/GenBank/DDBJ databases">
        <title>Sphingobacterium sp. DN00404 isolated from aquaculture water.</title>
        <authorList>
            <person name="Zhang M."/>
        </authorList>
    </citation>
    <scope>NUCLEOTIDE SEQUENCE [LARGE SCALE GENOMIC DNA]</scope>
    <source>
        <strain evidence="2 3">KCTC 42746</strain>
    </source>
</reference>
<keyword evidence="3" id="KW-1185">Reference proteome</keyword>
<gene>
    <name evidence="2" type="ORF">H8B21_14555</name>
</gene>
<dbReference type="RefSeq" id="WP_190314482.1">
    <property type="nucleotide sequence ID" value="NZ_JACNYL010000003.1"/>
</dbReference>
<dbReference type="Gene3D" id="2.60.40.2340">
    <property type="match status" value="1"/>
</dbReference>
<dbReference type="EMBL" id="JACNYL010000003">
    <property type="protein sequence ID" value="MBD1422794.1"/>
    <property type="molecule type" value="Genomic_DNA"/>
</dbReference>
<dbReference type="Pfam" id="PF16410">
    <property type="entry name" value="DUF5018"/>
    <property type="match status" value="1"/>
</dbReference>
<dbReference type="InterPro" id="IPR032186">
    <property type="entry name" value="DUF5018"/>
</dbReference>
<evidence type="ECO:0000313" key="2">
    <source>
        <dbReference type="EMBL" id="MBD1422794.1"/>
    </source>
</evidence>
<accession>A0ABR7XUQ9</accession>